<accession>A0ABR7QUW8</accession>
<evidence type="ECO:0000313" key="2">
    <source>
        <dbReference type="EMBL" id="MBC9130017.1"/>
    </source>
</evidence>
<keyword evidence="1" id="KW-0812">Transmembrane</keyword>
<reference evidence="2 3" key="1">
    <citation type="submission" date="2020-06" db="EMBL/GenBank/DDBJ databases">
        <title>Frischella cerana isolated from Apis cerana gut homogenate.</title>
        <authorList>
            <person name="Wolter L.A."/>
            <person name="Suenami S."/>
            <person name="Miyazaki R."/>
        </authorList>
    </citation>
    <scope>NUCLEOTIDE SEQUENCE [LARGE SCALE GENOMIC DNA]</scope>
    <source>
        <strain evidence="2 3">Ac13</strain>
    </source>
</reference>
<dbReference type="Proteomes" id="UP000651208">
    <property type="component" value="Unassembled WGS sequence"/>
</dbReference>
<dbReference type="EMBL" id="JABURY010000006">
    <property type="protein sequence ID" value="MBC9130017.1"/>
    <property type="molecule type" value="Genomic_DNA"/>
</dbReference>
<keyword evidence="1" id="KW-0472">Membrane</keyword>
<organism evidence="2 3">
    <name type="scientific">Frischella japonica</name>
    <dbReference type="NCBI Taxonomy" id="2741544"/>
    <lineage>
        <taxon>Bacteria</taxon>
        <taxon>Pseudomonadati</taxon>
        <taxon>Pseudomonadota</taxon>
        <taxon>Gammaproteobacteria</taxon>
        <taxon>Orbales</taxon>
        <taxon>Orbaceae</taxon>
        <taxon>Frischella</taxon>
    </lineage>
</organism>
<evidence type="ECO:0000313" key="3">
    <source>
        <dbReference type="Proteomes" id="UP000651208"/>
    </source>
</evidence>
<comment type="caution">
    <text evidence="2">The sequence shown here is derived from an EMBL/GenBank/DDBJ whole genome shotgun (WGS) entry which is preliminary data.</text>
</comment>
<name>A0ABR7QUW8_9GAMM</name>
<evidence type="ECO:0000256" key="1">
    <source>
        <dbReference type="SAM" id="Phobius"/>
    </source>
</evidence>
<feature type="transmembrane region" description="Helical" evidence="1">
    <location>
        <begin position="159"/>
        <end position="176"/>
    </location>
</feature>
<feature type="transmembrane region" description="Helical" evidence="1">
    <location>
        <begin position="16"/>
        <end position="41"/>
    </location>
</feature>
<keyword evidence="3" id="KW-1185">Reference proteome</keyword>
<feature type="transmembrane region" description="Helical" evidence="1">
    <location>
        <begin position="71"/>
        <end position="93"/>
    </location>
</feature>
<keyword evidence="1" id="KW-1133">Transmembrane helix</keyword>
<dbReference type="RefSeq" id="WP_187754469.1">
    <property type="nucleotide sequence ID" value="NZ_JABURY010000006.1"/>
</dbReference>
<proteinExistence type="predicted"/>
<feature type="transmembrane region" description="Helical" evidence="1">
    <location>
        <begin position="123"/>
        <end position="143"/>
    </location>
</feature>
<gene>
    <name evidence="2" type="ORF">FcAc13_01680</name>
</gene>
<sequence length="189" mass="21746">MRNSSNIEHLKRYSNYVAWFTWVPIICIFIGCFSPLLFYFFNIQNIGLDSDNYSLFSSYVGFDTNTETLTWWQSALATCIDTLPIVILLYGFYQLRLQFICYAKAEYFTVNASNHCYNFGKALVAWVVLGVIFEPLLSLILTLNNEEKFINVSLTGDDIITFFPALCIMIIGRILLKASQIATENEQFI</sequence>
<protein>
    <submittedName>
        <fullName evidence="2">DUF2975 domain-containing protein</fullName>
    </submittedName>
</protein>
<dbReference type="PROSITE" id="PS51257">
    <property type="entry name" value="PROKAR_LIPOPROTEIN"/>
    <property type="match status" value="1"/>
</dbReference>